<name>A0A0E3WSJ4_9EURY</name>
<dbReference type="PANTHER" id="PTHR43741">
    <property type="entry name" value="FMN-DEPENDENT NADH-AZOREDUCTASE 1"/>
    <property type="match status" value="1"/>
</dbReference>
<evidence type="ECO:0000259" key="3">
    <source>
        <dbReference type="Pfam" id="PF03358"/>
    </source>
</evidence>
<dbReference type="SUPFAM" id="SSF52218">
    <property type="entry name" value="Flavoproteins"/>
    <property type="match status" value="1"/>
</dbReference>
<keyword evidence="5" id="KW-1185">Reference proteome</keyword>
<evidence type="ECO:0000313" key="5">
    <source>
        <dbReference type="Proteomes" id="UP000033072"/>
    </source>
</evidence>
<dbReference type="InterPro" id="IPR005025">
    <property type="entry name" value="FMN_Rdtase-like_dom"/>
</dbReference>
<dbReference type="Proteomes" id="UP000033072">
    <property type="component" value="Chromosome"/>
</dbReference>
<reference evidence="4 5" key="1">
    <citation type="submission" date="2014-07" db="EMBL/GenBank/DDBJ databases">
        <title>Methanogenic archaea and the global carbon cycle.</title>
        <authorList>
            <person name="Henriksen J.R."/>
            <person name="Luke J."/>
            <person name="Reinhart S."/>
            <person name="Benedict M.N."/>
            <person name="Youngblut N.D."/>
            <person name="Metcalf M.E."/>
            <person name="Whitaker R.J."/>
            <person name="Metcalf W.W."/>
        </authorList>
    </citation>
    <scope>NUCLEOTIDE SEQUENCE [LARGE SCALE GENOMIC DNA]</scope>
    <source>
        <strain evidence="4 5">Z-7289</strain>
    </source>
</reference>
<evidence type="ECO:0000256" key="1">
    <source>
        <dbReference type="ARBA" id="ARBA00001966"/>
    </source>
</evidence>
<dbReference type="PATRIC" id="fig|1434111.4.peg.1594"/>
<feature type="domain" description="NADPH-dependent FMN reductase-like" evidence="3">
    <location>
        <begin position="4"/>
        <end position="109"/>
    </location>
</feature>
<dbReference type="InterPro" id="IPR029039">
    <property type="entry name" value="Flavoprotein-like_sf"/>
</dbReference>
<dbReference type="OrthoDB" id="9059at2157"/>
<dbReference type="Gene3D" id="3.40.50.360">
    <property type="match status" value="1"/>
</dbReference>
<proteinExistence type="inferred from homology"/>
<dbReference type="KEGG" id="mls:MSLAZ_1229"/>
<dbReference type="EMBL" id="CP009515">
    <property type="protein sequence ID" value="AKB74490.1"/>
    <property type="molecule type" value="Genomic_DNA"/>
</dbReference>
<dbReference type="HOGENOM" id="CLU_050993_4_2_2"/>
<organism evidence="4 5">
    <name type="scientific">Methanosarcina lacustris Z-7289</name>
    <dbReference type="NCBI Taxonomy" id="1434111"/>
    <lineage>
        <taxon>Archaea</taxon>
        <taxon>Methanobacteriati</taxon>
        <taxon>Methanobacteriota</taxon>
        <taxon>Stenosarchaea group</taxon>
        <taxon>Methanomicrobia</taxon>
        <taxon>Methanosarcinales</taxon>
        <taxon>Methanosarcinaceae</taxon>
        <taxon>Methanosarcina</taxon>
    </lineage>
</organism>
<accession>A0A0E3WSJ4</accession>
<evidence type="ECO:0000313" key="4">
    <source>
        <dbReference type="EMBL" id="AKB74490.1"/>
    </source>
</evidence>
<dbReference type="GeneID" id="24805960"/>
<dbReference type="Pfam" id="PF03358">
    <property type="entry name" value="FMN_red"/>
    <property type="match status" value="1"/>
</dbReference>
<comment type="similarity">
    <text evidence="2">Belongs to the SsuE family. Isf subfamily.</text>
</comment>
<sequence length="201" mass="21920">MNAIKILGVSGSPRKGGNTDILLDSFLKGAESAGAETKKVMLREYSIESCIGCEACRKAGTCTRFHDGMELLYPEIEAAKGLILGSPTYNYNVTAPMKAFIDRLYPYYNFTDERPGPYSSKLGDQGRKALVFTVCEQEKLEEMGFTLEALGMPLKALGYDVLDKFLAAGCFAKGAVSKNEALLEKAFESGKKLAEDLLRAD</sequence>
<dbReference type="InterPro" id="IPR050104">
    <property type="entry name" value="FMN-dep_NADH:Q_OxRdtase_AzoR1"/>
</dbReference>
<gene>
    <name evidence="4" type="ORF">MSLAZ_1229</name>
</gene>
<comment type="cofactor">
    <cofactor evidence="1">
        <name>[4Fe-4S] cluster</name>
        <dbReference type="ChEBI" id="CHEBI:49883"/>
    </cofactor>
</comment>
<evidence type="ECO:0000256" key="2">
    <source>
        <dbReference type="ARBA" id="ARBA00038292"/>
    </source>
</evidence>
<dbReference type="RefSeq" id="WP_198143867.1">
    <property type="nucleotide sequence ID" value="NZ_CP009515.1"/>
</dbReference>
<dbReference type="GO" id="GO:0016491">
    <property type="term" value="F:oxidoreductase activity"/>
    <property type="evidence" value="ECO:0007669"/>
    <property type="project" value="InterPro"/>
</dbReference>
<dbReference type="PANTHER" id="PTHR43741:SF4">
    <property type="entry name" value="FMN-DEPENDENT NADH:QUINONE OXIDOREDUCTASE"/>
    <property type="match status" value="1"/>
</dbReference>
<dbReference type="AlphaFoldDB" id="A0A0E3WSJ4"/>
<protein>
    <submittedName>
        <fullName evidence="4">Iron-sulfur flavoprotein</fullName>
    </submittedName>
</protein>